<name>A0A812VGN3_9DINO</name>
<dbReference type="Pfam" id="PF00806">
    <property type="entry name" value="PUF"/>
    <property type="match status" value="3"/>
</dbReference>
<feature type="compositionally biased region" description="Low complexity" evidence="2">
    <location>
        <begin position="1341"/>
        <end position="1356"/>
    </location>
</feature>
<dbReference type="EMBL" id="CAJNJA010030210">
    <property type="protein sequence ID" value="CAE7640059.1"/>
    <property type="molecule type" value="Genomic_DNA"/>
</dbReference>
<dbReference type="PANTHER" id="PTHR12537">
    <property type="entry name" value="RNA BINDING PROTEIN PUMILIO-RELATED"/>
    <property type="match status" value="1"/>
</dbReference>
<evidence type="ECO:0000256" key="2">
    <source>
        <dbReference type="SAM" id="MobiDB-lite"/>
    </source>
</evidence>
<dbReference type="GO" id="GO:0010608">
    <property type="term" value="P:post-transcriptional regulation of gene expression"/>
    <property type="evidence" value="ECO:0007669"/>
    <property type="project" value="TreeGrafter"/>
</dbReference>
<feature type="non-terminal residue" evidence="3">
    <location>
        <position position="1747"/>
    </location>
</feature>
<dbReference type="InterPro" id="IPR001313">
    <property type="entry name" value="Pumilio_RNA-bd_rpt"/>
</dbReference>
<evidence type="ECO:0000256" key="1">
    <source>
        <dbReference type="ARBA" id="ARBA00022737"/>
    </source>
</evidence>
<sequence length="1747" mass="186998">GHFEELKGGFALDKEVCQGAVPPEVYRACPGLFGELCEFGVECSEGLVLRSPPVGDGESSGVQPISVFLPLAQPFFERSLFVALTGSAPCSKPWISDGARALQLARGMNGTDFVSKFLNSNPDAAPMLVSALFRATACLANHPHGVSVVSEPVCHCQDLKLSSTVDVLLSCLKGPLARLTEHRFDCRVAQAALREATPEPQQCLASELQGQVISICQHLHANFALHLCFELLEPHFDAVSVTVRVCDCSVVQRLIEHCLCEPQLIVEDVEKLLAKQVDSIPCPTSRISDVPCRGLNGTDVVCKFFSSNPDAAPMLVSAFVREVAYLAGHPHDTGVVSEPVCPCQDLKLSSVVDAMLSSLKGSFVRLTALRFGCRVAQAALREATQEFPPWLVSEPQGQDPSICQHLSSKLLISDVACVAKLARSSNGTHSHGGGVVSKSVCHCLDLKLRSDVDALTSPSKGSLVCLATHRVGCSVAQAALPTQQADSTLYPKPRISDVACVAKLACSSNGTDVVSKFLSPNPTAEPMLVSDSLPAVACISSHPRGDGVVVESACHGQDSQLSLDVDAISGSLKGSLVRLAKHRVGCRVAQAALRDASVRAVSFAEPSQQVIFLPSEVPEVPDATDSSCSVELTGSEVTGAEGPRCNAEVQGAEGPRCIAEVTGAKRPRCIAEVRAELSGAEGPACVAEVTAARGPRCSAAVPESLQWLVSELQGQILSSCRHLHANFVLHVCIELLEPHFDAVSVAVHVGDCHALRWLIEHGSCKPQLTQPVVSLPGIVEKVERPLTQQAESTLCPKPRILDVACVARLASSFNGTDVVSTCLGPNPNAVPMLVSDSTALKNAKLHSLKGKTAFCQIWQRSGKMTFGQLTPQFLSSNPDAAPTLVSAAFPEGACLASQPHNDGVVAQPVCHGQDFKLRSAVDAMLSSLKGSLVLVSEVQDQALSSRQHLHANFVMHLCIELPEPHFDAVSVAIHVLGSRVLQWLIVHGSCEPPLIQLADSMLDIVENVEKLHTVQADATLSPKPRISDVACALQLARSLSGTDVASKLLSPNPNAAPMLVSGLVREVARLASHPHGNRVVSELVCHCSGLKLRYDVDVLLSCLKGPLVLFNNDCLDCRVAQATLREVAPETQQRSVSEFQGQLLSVCQHLRADVDRLAYRVPSSAALIVRSASEEPDVPELRFCRDSGSLGVSPPDRRDCKRRLANPTDMPGPLRLRLTIGLPRIALLRVPSSTQERATTDTRQQPTTWSCIGGPLRWLRDAVTRWCTLEPRLTQSHDPSVGVRIGEASHPGPDMQIDLGNLNALLGPAILQQIQEQIQRAVAQAVQQALQGLNLEGASSVPASRASAPNAARPAPQENEDEEWQQPKRKRRRKGKGSGEGSVVAAVSPPASTPELPRAANPGKGQGKGKGKGDVPRNAQPLSAGRGKVHQAGTGKSRGKGSGVQPSQSAGQESEWQVVTRKRSPAPAGDFTLRPEDWDAPIVTFEQLATFIEKAEEGTTVEAVVHVSKEQEAVTASLIRGAGRPYKFLVLFLDKSEGSRRTPGTIDGKLVFRQAVVKELKSDAGGSAPRPKGASAAAVKMQPSVDTVVIFLRVLKSFAPTDQWKGFGLNPNKTVVQWASQHRVRVLDTFSWALEKPSAAAGEQYYGMARVRKSDLEAFLKLSGQQGVFVDTARRHGIQTSISWIEKLPGETTSAYHERAVRQGADLGVVVKANKLAWRKKLAEGEVEKRMWQVDGLPIEWDEDGVT</sequence>
<organism evidence="3 4">
    <name type="scientific">Symbiodinium necroappetens</name>
    <dbReference type="NCBI Taxonomy" id="1628268"/>
    <lineage>
        <taxon>Eukaryota</taxon>
        <taxon>Sar</taxon>
        <taxon>Alveolata</taxon>
        <taxon>Dinophyceae</taxon>
        <taxon>Suessiales</taxon>
        <taxon>Symbiodiniaceae</taxon>
        <taxon>Symbiodinium</taxon>
    </lineage>
</organism>
<feature type="region of interest" description="Disordered" evidence="2">
    <location>
        <begin position="1341"/>
        <end position="1475"/>
    </location>
</feature>
<dbReference type="Gene3D" id="1.25.10.10">
    <property type="entry name" value="Leucine-rich Repeat Variant"/>
    <property type="match status" value="4"/>
</dbReference>
<dbReference type="GO" id="GO:0003729">
    <property type="term" value="F:mRNA binding"/>
    <property type="evidence" value="ECO:0007669"/>
    <property type="project" value="TreeGrafter"/>
</dbReference>
<gene>
    <name evidence="3" type="primary">pum</name>
    <name evidence="3" type="ORF">SNEC2469_LOCUS18075</name>
</gene>
<dbReference type="InterPro" id="IPR016024">
    <property type="entry name" value="ARM-type_fold"/>
</dbReference>
<evidence type="ECO:0000313" key="3">
    <source>
        <dbReference type="EMBL" id="CAE7640059.1"/>
    </source>
</evidence>
<dbReference type="SMART" id="SM00025">
    <property type="entry name" value="Pumilio"/>
    <property type="match status" value="6"/>
</dbReference>
<reference evidence="3" key="1">
    <citation type="submission" date="2021-02" db="EMBL/GenBank/DDBJ databases">
        <authorList>
            <person name="Dougan E. K."/>
            <person name="Rhodes N."/>
            <person name="Thang M."/>
            <person name="Chan C."/>
        </authorList>
    </citation>
    <scope>NUCLEOTIDE SEQUENCE</scope>
</reference>
<dbReference type="InterPro" id="IPR011989">
    <property type="entry name" value="ARM-like"/>
</dbReference>
<dbReference type="Proteomes" id="UP000601435">
    <property type="component" value="Unassembled WGS sequence"/>
</dbReference>
<feature type="compositionally biased region" description="Polar residues" evidence="2">
    <location>
        <begin position="1444"/>
        <end position="1457"/>
    </location>
</feature>
<proteinExistence type="predicted"/>
<keyword evidence="4" id="KW-1185">Reference proteome</keyword>
<dbReference type="SUPFAM" id="SSF48371">
    <property type="entry name" value="ARM repeat"/>
    <property type="match status" value="3"/>
</dbReference>
<feature type="compositionally biased region" description="Basic residues" evidence="2">
    <location>
        <begin position="1367"/>
        <end position="1376"/>
    </location>
</feature>
<protein>
    <submittedName>
        <fullName evidence="3">Pum protein</fullName>
    </submittedName>
</protein>
<dbReference type="PANTHER" id="PTHR12537:SF12">
    <property type="entry name" value="MATERNAL PROTEIN PUMILIO"/>
    <property type="match status" value="1"/>
</dbReference>
<keyword evidence="1" id="KW-0677">Repeat</keyword>
<accession>A0A812VGN3</accession>
<dbReference type="GO" id="GO:0005737">
    <property type="term" value="C:cytoplasm"/>
    <property type="evidence" value="ECO:0007669"/>
    <property type="project" value="TreeGrafter"/>
</dbReference>
<feature type="non-terminal residue" evidence="3">
    <location>
        <position position="1"/>
    </location>
</feature>
<comment type="caution">
    <text evidence="3">The sequence shown here is derived from an EMBL/GenBank/DDBJ whole genome shotgun (WGS) entry which is preliminary data.</text>
</comment>
<evidence type="ECO:0000313" key="4">
    <source>
        <dbReference type="Proteomes" id="UP000601435"/>
    </source>
</evidence>